<dbReference type="GO" id="GO:0035861">
    <property type="term" value="C:site of double-strand break"/>
    <property type="evidence" value="ECO:0007669"/>
    <property type="project" value="TreeGrafter"/>
</dbReference>
<gene>
    <name evidence="14" type="ORF">N0F65_010700</name>
</gene>
<keyword evidence="6" id="KW-0227">DNA damage</keyword>
<evidence type="ECO:0000256" key="3">
    <source>
        <dbReference type="ARBA" id="ARBA00012483"/>
    </source>
</evidence>
<comment type="caution">
    <text evidence="14">The sequence shown here is derived from an EMBL/GenBank/DDBJ whole genome shotgun (WGS) entry which is preliminary data.</text>
</comment>
<dbReference type="InterPro" id="IPR013083">
    <property type="entry name" value="Znf_RING/FYVE/PHD"/>
</dbReference>
<evidence type="ECO:0000256" key="2">
    <source>
        <dbReference type="ARBA" id="ARBA00004123"/>
    </source>
</evidence>
<feature type="compositionally biased region" description="Low complexity" evidence="12">
    <location>
        <begin position="310"/>
        <end position="334"/>
    </location>
</feature>
<dbReference type="SUPFAM" id="SSF57850">
    <property type="entry name" value="RING/U-box"/>
    <property type="match status" value="1"/>
</dbReference>
<reference evidence="14" key="2">
    <citation type="journal article" date="2023" name="Microbiol Resour">
        <title>Decontamination and Annotation of the Draft Genome Sequence of the Oomycete Lagenidium giganteum ARSEF 373.</title>
        <authorList>
            <person name="Morgan W.R."/>
            <person name="Tartar A."/>
        </authorList>
    </citation>
    <scope>NUCLEOTIDE SEQUENCE</scope>
    <source>
        <strain evidence="14">ARSEF 373</strain>
    </source>
</reference>
<dbReference type="GO" id="GO:0008270">
    <property type="term" value="F:zinc ion binding"/>
    <property type="evidence" value="ECO:0007669"/>
    <property type="project" value="UniProtKB-KW"/>
</dbReference>
<dbReference type="GO" id="GO:0031491">
    <property type="term" value="F:nucleosome binding"/>
    <property type="evidence" value="ECO:0007669"/>
    <property type="project" value="TreeGrafter"/>
</dbReference>
<feature type="region of interest" description="Disordered" evidence="12">
    <location>
        <begin position="218"/>
        <end position="298"/>
    </location>
</feature>
<keyword evidence="7" id="KW-0863">Zinc-finger</keyword>
<keyword evidence="9" id="KW-0862">Zinc</keyword>
<evidence type="ECO:0000256" key="6">
    <source>
        <dbReference type="ARBA" id="ARBA00022763"/>
    </source>
</evidence>
<dbReference type="PANTHER" id="PTHR23328">
    <property type="entry name" value="RING-TYPE DOMAIN-CONTAINING PROTEIN"/>
    <property type="match status" value="1"/>
</dbReference>
<evidence type="ECO:0000256" key="5">
    <source>
        <dbReference type="ARBA" id="ARBA00022723"/>
    </source>
</evidence>
<dbReference type="GO" id="GO:0006302">
    <property type="term" value="P:double-strand break repair"/>
    <property type="evidence" value="ECO:0007669"/>
    <property type="project" value="TreeGrafter"/>
</dbReference>
<evidence type="ECO:0000256" key="8">
    <source>
        <dbReference type="ARBA" id="ARBA00022786"/>
    </source>
</evidence>
<feature type="coiled-coil region" evidence="11">
    <location>
        <begin position="153"/>
        <end position="185"/>
    </location>
</feature>
<sequence>MGECGKMAGSNAVAKDTAESGVATQAESTPALPVVVTLPIEYQCPLCFDVLRQPVKLPLTCFERALELTSVNCGFCRKRIVGLARKKQTRVDEVLWALIQSRCPAVSEADQELQIEFEDAAASQASIAEKEVAWASTNASAAATAMYQPGELRAFYEDKVAALRSERADAEAQALEQTMKFLLTDPEYLASIHKGSKAAPGVAVDHIEVVPATSSPLPALTVNTSVPLRRLPHSDRDGRSSSKGKKKAGSATGSQQRLDAFLAPRTRRSRKMLGRPLSAQLATRPTVGNTFSSHSPKRRKALFQLTLLETQTSTPTTSNQQRRQQVQSSSPTRTNKTLVRVRTVKSLTSSTAKAHAAASKRAATTPASRRPWKCPHCTFENTCFDSRCSMCLAVPSAS</sequence>
<feature type="domain" description="RanBP2-type" evidence="13">
    <location>
        <begin position="372"/>
        <end position="391"/>
    </location>
</feature>
<dbReference type="Gene3D" id="3.30.40.10">
    <property type="entry name" value="Zinc/RING finger domain, C3HC4 (zinc finger)"/>
    <property type="match status" value="1"/>
</dbReference>
<feature type="compositionally biased region" description="Low complexity" evidence="12">
    <location>
        <begin position="345"/>
        <end position="369"/>
    </location>
</feature>
<dbReference type="GO" id="GO:0061630">
    <property type="term" value="F:ubiquitin protein ligase activity"/>
    <property type="evidence" value="ECO:0007669"/>
    <property type="project" value="UniProtKB-EC"/>
</dbReference>
<accession>A0AAV2ZBM4</accession>
<keyword evidence="15" id="KW-1185">Reference proteome</keyword>
<evidence type="ECO:0000256" key="9">
    <source>
        <dbReference type="ARBA" id="ARBA00022833"/>
    </source>
</evidence>
<evidence type="ECO:0000256" key="7">
    <source>
        <dbReference type="ARBA" id="ARBA00022771"/>
    </source>
</evidence>
<comment type="catalytic activity">
    <reaction evidence="1">
        <text>S-ubiquitinyl-[E2 ubiquitin-conjugating enzyme]-L-cysteine + [acceptor protein]-L-lysine = [E2 ubiquitin-conjugating enzyme]-L-cysteine + N(6)-ubiquitinyl-[acceptor protein]-L-lysine.</text>
        <dbReference type="EC" id="2.3.2.27"/>
    </reaction>
</comment>
<proteinExistence type="predicted"/>
<dbReference type="PANTHER" id="PTHR23328:SF0">
    <property type="entry name" value="RING-TYPE DOMAIN-CONTAINING PROTEIN"/>
    <property type="match status" value="1"/>
</dbReference>
<evidence type="ECO:0000256" key="11">
    <source>
        <dbReference type="SAM" id="Coils"/>
    </source>
</evidence>
<keyword evidence="8" id="KW-0833">Ubl conjugation pathway</keyword>
<evidence type="ECO:0000256" key="4">
    <source>
        <dbReference type="ARBA" id="ARBA00022679"/>
    </source>
</evidence>
<name>A0AAV2ZBM4_9STRA</name>
<evidence type="ECO:0000313" key="15">
    <source>
        <dbReference type="Proteomes" id="UP001146120"/>
    </source>
</evidence>
<dbReference type="PROSITE" id="PS01358">
    <property type="entry name" value="ZF_RANBP2_1"/>
    <property type="match status" value="1"/>
</dbReference>
<keyword evidence="10" id="KW-0539">Nucleus</keyword>
<reference evidence="14" key="1">
    <citation type="submission" date="2022-11" db="EMBL/GenBank/DDBJ databases">
        <authorList>
            <person name="Morgan W.R."/>
            <person name="Tartar A."/>
        </authorList>
    </citation>
    <scope>NUCLEOTIDE SEQUENCE</scope>
    <source>
        <strain evidence="14">ARSEF 373</strain>
    </source>
</reference>
<dbReference type="Proteomes" id="UP001146120">
    <property type="component" value="Unassembled WGS sequence"/>
</dbReference>
<evidence type="ECO:0000256" key="1">
    <source>
        <dbReference type="ARBA" id="ARBA00000900"/>
    </source>
</evidence>
<organism evidence="14 15">
    <name type="scientific">Lagenidium giganteum</name>
    <dbReference type="NCBI Taxonomy" id="4803"/>
    <lineage>
        <taxon>Eukaryota</taxon>
        <taxon>Sar</taxon>
        <taxon>Stramenopiles</taxon>
        <taxon>Oomycota</taxon>
        <taxon>Peronosporomycetes</taxon>
        <taxon>Pythiales</taxon>
        <taxon>Pythiaceae</taxon>
    </lineage>
</organism>
<dbReference type="AlphaFoldDB" id="A0AAV2ZBM4"/>
<feature type="compositionally biased region" description="Polar residues" evidence="12">
    <location>
        <begin position="280"/>
        <end position="294"/>
    </location>
</feature>
<keyword evidence="4" id="KW-0808">Transferase</keyword>
<dbReference type="InterPro" id="IPR001876">
    <property type="entry name" value="Znf_RanBP2"/>
</dbReference>
<dbReference type="EMBL" id="DAKRPA010000027">
    <property type="protein sequence ID" value="DBA02772.1"/>
    <property type="molecule type" value="Genomic_DNA"/>
</dbReference>
<evidence type="ECO:0000259" key="13">
    <source>
        <dbReference type="PROSITE" id="PS01358"/>
    </source>
</evidence>
<dbReference type="InterPro" id="IPR051657">
    <property type="entry name" value="RNF168/RNF169_E3_ubiq-ligase"/>
</dbReference>
<keyword evidence="5" id="KW-0479">Metal-binding</keyword>
<feature type="region of interest" description="Disordered" evidence="12">
    <location>
        <begin position="310"/>
        <end position="371"/>
    </location>
</feature>
<comment type="subcellular location">
    <subcellularLocation>
        <location evidence="2">Nucleus</location>
    </subcellularLocation>
</comment>
<evidence type="ECO:0000256" key="12">
    <source>
        <dbReference type="SAM" id="MobiDB-lite"/>
    </source>
</evidence>
<dbReference type="GO" id="GO:0005634">
    <property type="term" value="C:nucleus"/>
    <property type="evidence" value="ECO:0007669"/>
    <property type="project" value="UniProtKB-SubCell"/>
</dbReference>
<dbReference type="EC" id="2.3.2.27" evidence="3"/>
<keyword evidence="11" id="KW-0175">Coiled coil</keyword>
<evidence type="ECO:0000313" key="14">
    <source>
        <dbReference type="EMBL" id="DBA02772.1"/>
    </source>
</evidence>
<evidence type="ECO:0000256" key="10">
    <source>
        <dbReference type="ARBA" id="ARBA00023242"/>
    </source>
</evidence>
<protein>
    <recommendedName>
        <fullName evidence="3">RING-type E3 ubiquitin transferase</fullName>
        <ecNumber evidence="3">2.3.2.27</ecNumber>
    </recommendedName>
</protein>